<dbReference type="Proteomes" id="UP000693946">
    <property type="component" value="Unassembled WGS sequence"/>
</dbReference>
<dbReference type="EMBL" id="JAGKHQ010001516">
    <property type="protein sequence ID" value="KAG7455599.1"/>
    <property type="molecule type" value="Genomic_DNA"/>
</dbReference>
<reference evidence="1 2" key="1">
    <citation type="journal article" date="2021" name="Sci. Rep.">
        <title>Chromosome anchoring in Senegalese sole (Solea senegalensis) reveals sex-associated markers and genome rearrangements in flatfish.</title>
        <authorList>
            <person name="Guerrero-Cozar I."/>
            <person name="Gomez-Garrido J."/>
            <person name="Berbel C."/>
            <person name="Martinez-Blanch J.F."/>
            <person name="Alioto T."/>
            <person name="Claros M.G."/>
            <person name="Gagnaire P.A."/>
            <person name="Manchado M."/>
        </authorList>
    </citation>
    <scope>NUCLEOTIDE SEQUENCE [LARGE SCALE GENOMIC DNA]</scope>
    <source>
        <strain evidence="1">Sse05_10M</strain>
    </source>
</reference>
<accession>A0AAV6PC69</accession>
<keyword evidence="2" id="KW-1185">Reference proteome</keyword>
<proteinExistence type="predicted"/>
<protein>
    <submittedName>
        <fullName evidence="1">Uncharacterized protein</fullName>
    </submittedName>
</protein>
<evidence type="ECO:0000313" key="2">
    <source>
        <dbReference type="Proteomes" id="UP000693946"/>
    </source>
</evidence>
<evidence type="ECO:0000313" key="1">
    <source>
        <dbReference type="EMBL" id="KAG7455599.1"/>
    </source>
</evidence>
<comment type="caution">
    <text evidence="1">The sequence shown here is derived from an EMBL/GenBank/DDBJ whole genome shotgun (WGS) entry which is preliminary data.</text>
</comment>
<sequence>MIITSLESSFIRTVGAKSFPLERNSLIVPLWNCVDLHVYMNGTLGDNMHHL</sequence>
<gene>
    <name evidence="1" type="ORF">JOB18_049456</name>
</gene>
<organism evidence="1 2">
    <name type="scientific">Solea senegalensis</name>
    <name type="common">Senegalese sole</name>
    <dbReference type="NCBI Taxonomy" id="28829"/>
    <lineage>
        <taxon>Eukaryota</taxon>
        <taxon>Metazoa</taxon>
        <taxon>Chordata</taxon>
        <taxon>Craniata</taxon>
        <taxon>Vertebrata</taxon>
        <taxon>Euteleostomi</taxon>
        <taxon>Actinopterygii</taxon>
        <taxon>Neopterygii</taxon>
        <taxon>Teleostei</taxon>
        <taxon>Neoteleostei</taxon>
        <taxon>Acanthomorphata</taxon>
        <taxon>Carangaria</taxon>
        <taxon>Pleuronectiformes</taxon>
        <taxon>Pleuronectoidei</taxon>
        <taxon>Soleidae</taxon>
        <taxon>Solea</taxon>
    </lineage>
</organism>
<name>A0AAV6PC69_SOLSE</name>
<dbReference type="AlphaFoldDB" id="A0AAV6PC69"/>